<evidence type="ECO:0000313" key="4">
    <source>
        <dbReference type="EMBL" id="KAJ7686019.1"/>
    </source>
</evidence>
<dbReference type="InterPro" id="IPR007219">
    <property type="entry name" value="XnlR_reg_dom"/>
</dbReference>
<dbReference type="PANTHER" id="PTHR46910:SF38">
    <property type="entry name" value="ZN(2)-C6 FUNGAL-TYPE DOMAIN-CONTAINING PROTEIN"/>
    <property type="match status" value="1"/>
</dbReference>
<dbReference type="Gene3D" id="4.10.240.10">
    <property type="entry name" value="Zn(2)-C6 fungal-type DNA-binding domain"/>
    <property type="match status" value="1"/>
</dbReference>
<name>A0AAD7D9M5_MYCRO</name>
<dbReference type="Proteomes" id="UP001221757">
    <property type="component" value="Unassembled WGS sequence"/>
</dbReference>
<dbReference type="PANTHER" id="PTHR46910">
    <property type="entry name" value="TRANSCRIPTION FACTOR PDR1"/>
    <property type="match status" value="1"/>
</dbReference>
<dbReference type="InterPro" id="IPR050987">
    <property type="entry name" value="AtrR-like"/>
</dbReference>
<gene>
    <name evidence="4" type="ORF">B0H17DRAFT_14588</name>
</gene>
<reference evidence="4" key="1">
    <citation type="submission" date="2023-03" db="EMBL/GenBank/DDBJ databases">
        <title>Massive genome expansion in bonnet fungi (Mycena s.s.) driven by repeated elements and novel gene families across ecological guilds.</title>
        <authorList>
            <consortium name="Lawrence Berkeley National Laboratory"/>
            <person name="Harder C.B."/>
            <person name="Miyauchi S."/>
            <person name="Viragh M."/>
            <person name="Kuo A."/>
            <person name="Thoen E."/>
            <person name="Andreopoulos B."/>
            <person name="Lu D."/>
            <person name="Skrede I."/>
            <person name="Drula E."/>
            <person name="Henrissat B."/>
            <person name="Morin E."/>
            <person name="Kohler A."/>
            <person name="Barry K."/>
            <person name="LaButti K."/>
            <person name="Morin E."/>
            <person name="Salamov A."/>
            <person name="Lipzen A."/>
            <person name="Mereny Z."/>
            <person name="Hegedus B."/>
            <person name="Baldrian P."/>
            <person name="Stursova M."/>
            <person name="Weitz H."/>
            <person name="Taylor A."/>
            <person name="Grigoriev I.V."/>
            <person name="Nagy L.G."/>
            <person name="Martin F."/>
            <person name="Kauserud H."/>
        </authorList>
    </citation>
    <scope>NUCLEOTIDE SEQUENCE</scope>
    <source>
        <strain evidence="4">CBHHK067</strain>
    </source>
</reference>
<dbReference type="GO" id="GO:0003677">
    <property type="term" value="F:DNA binding"/>
    <property type="evidence" value="ECO:0007669"/>
    <property type="project" value="InterPro"/>
</dbReference>
<proteinExistence type="predicted"/>
<protein>
    <submittedName>
        <fullName evidence="4">Fungal-specific transcription factor domain-containing protein</fullName>
    </submittedName>
</protein>
<dbReference type="EMBL" id="JARKIE010000100">
    <property type="protein sequence ID" value="KAJ7686019.1"/>
    <property type="molecule type" value="Genomic_DNA"/>
</dbReference>
<feature type="region of interest" description="Disordered" evidence="2">
    <location>
        <begin position="592"/>
        <end position="621"/>
    </location>
</feature>
<dbReference type="CDD" id="cd12148">
    <property type="entry name" value="fungal_TF_MHR"/>
    <property type="match status" value="1"/>
</dbReference>
<accession>A0AAD7D9M5</accession>
<feature type="region of interest" description="Disordered" evidence="2">
    <location>
        <begin position="49"/>
        <end position="72"/>
    </location>
</feature>
<dbReference type="Pfam" id="PF04082">
    <property type="entry name" value="Fungal_trans"/>
    <property type="match status" value="1"/>
</dbReference>
<keyword evidence="5" id="KW-1185">Reference proteome</keyword>
<evidence type="ECO:0000259" key="3">
    <source>
        <dbReference type="SMART" id="SM00906"/>
    </source>
</evidence>
<dbReference type="GO" id="GO:0000981">
    <property type="term" value="F:DNA-binding transcription factor activity, RNA polymerase II-specific"/>
    <property type="evidence" value="ECO:0007669"/>
    <property type="project" value="InterPro"/>
</dbReference>
<dbReference type="SMART" id="SM00906">
    <property type="entry name" value="Fungal_trans"/>
    <property type="match status" value="1"/>
</dbReference>
<feature type="domain" description="Xylanolytic transcriptional activator regulatory" evidence="3">
    <location>
        <begin position="292"/>
        <end position="365"/>
    </location>
</feature>
<organism evidence="4 5">
    <name type="scientific">Mycena rosella</name>
    <name type="common">Pink bonnet</name>
    <name type="synonym">Agaricus rosellus</name>
    <dbReference type="NCBI Taxonomy" id="1033263"/>
    <lineage>
        <taxon>Eukaryota</taxon>
        <taxon>Fungi</taxon>
        <taxon>Dikarya</taxon>
        <taxon>Basidiomycota</taxon>
        <taxon>Agaricomycotina</taxon>
        <taxon>Agaricomycetes</taxon>
        <taxon>Agaricomycetidae</taxon>
        <taxon>Agaricales</taxon>
        <taxon>Marasmiineae</taxon>
        <taxon>Mycenaceae</taxon>
        <taxon>Mycena</taxon>
    </lineage>
</organism>
<feature type="compositionally biased region" description="Low complexity" evidence="2">
    <location>
        <begin position="57"/>
        <end position="69"/>
    </location>
</feature>
<comment type="caution">
    <text evidence="4">The sequence shown here is derived from an EMBL/GenBank/DDBJ whole genome shotgun (WGS) entry which is preliminary data.</text>
</comment>
<sequence>MSTKKCTNCIEIGLDCTFAGAVTKRRSYVNVLEARLELTEQLLRKLSPQSEVAANNPSPESSRWSSDSPVLTHTGAAVGPGVELATLTIRSMNTSAPAPHGDDLAHIALIQDMKDLSLNQHRERYHGSSSNALLVKAAVQMRERYEEKGMPWSSRRMHYWTFDPAKDQRPHTGPYVFPEADLLSALIDLYFIHSNLYYPLLHRPTFERSIAGGLHVRDASFGAVVLLVCAIGSRFSSDPRVCGPGDEPLRCGWKYFDQLTHVIHVFSRPTVYHLQYYCLAVYFLQYSTPTSCWTLIGIGIRLAQDVGAHRANKLGAAPTVESELWKRAFWVLVCYDRQSSTGLGRTCTTHYEDFDVELPIECDDEFWETEDPAQAFKQPADKPSKIAFFNCFIRLSNILAFSLKMLYSLNKAKGLLAVRDEAWEEHTVAELDTALNDWVDAIPSHLRWDPNRRNDDFFDQSAFLYASYYQVQMTIHRPFISMVRKDASAALPSLAICTNAARSCSHVCDISKHRKNTTPIPVLVNAAFTSGLVLLLNVWNGKRTGLAPQMNSAIAEVHKCIECVHMCDQRWQSAGLFGDLMYELAAMSQLPLPTRPAPAPATETSKNKRAREDDAGQRSGAAAVARYPPYADSYPASAPPPTFDVAEFALPTYTADLGSLPVSHPYTESNPTQSFENPDGLYGPAFLPSGGYQFGPKAEMDMLAMWADAPMGFEVDDWGTYFTVMNEALGTAGAQT</sequence>
<dbReference type="InterPro" id="IPR036864">
    <property type="entry name" value="Zn2-C6_fun-type_DNA-bd_sf"/>
</dbReference>
<dbReference type="AlphaFoldDB" id="A0AAD7D9M5"/>
<dbReference type="GO" id="GO:0008270">
    <property type="term" value="F:zinc ion binding"/>
    <property type="evidence" value="ECO:0007669"/>
    <property type="project" value="InterPro"/>
</dbReference>
<evidence type="ECO:0000256" key="1">
    <source>
        <dbReference type="ARBA" id="ARBA00023242"/>
    </source>
</evidence>
<dbReference type="GO" id="GO:0006351">
    <property type="term" value="P:DNA-templated transcription"/>
    <property type="evidence" value="ECO:0007669"/>
    <property type="project" value="InterPro"/>
</dbReference>
<evidence type="ECO:0000256" key="2">
    <source>
        <dbReference type="SAM" id="MobiDB-lite"/>
    </source>
</evidence>
<keyword evidence="1" id="KW-0539">Nucleus</keyword>
<evidence type="ECO:0000313" key="5">
    <source>
        <dbReference type="Proteomes" id="UP001221757"/>
    </source>
</evidence>